<keyword evidence="2" id="KW-0472">Membrane</keyword>
<dbReference type="PIRSF" id="PIRSF011491">
    <property type="entry name" value="Mtase_YbcY_prd"/>
    <property type="match status" value="1"/>
</dbReference>
<comment type="similarity">
    <text evidence="1">Belongs to the methyltransferase superfamily.</text>
</comment>
<dbReference type="InterPro" id="IPR016584">
    <property type="entry name" value="MeTrfase_VrtF"/>
</dbReference>
<dbReference type="GO" id="GO:0008757">
    <property type="term" value="F:S-adenosylmethionine-dependent methyltransferase activity"/>
    <property type="evidence" value="ECO:0007669"/>
    <property type="project" value="InterPro"/>
</dbReference>
<accession>A0A1L7XVY5</accession>
<evidence type="ECO:0000259" key="3">
    <source>
        <dbReference type="Pfam" id="PF08241"/>
    </source>
</evidence>
<evidence type="ECO:0000313" key="4">
    <source>
        <dbReference type="EMBL" id="CZR69177.1"/>
    </source>
</evidence>
<keyword evidence="2" id="KW-0812">Transmembrane</keyword>
<name>A0A1L7XVY5_9HELO</name>
<reference evidence="4 5" key="1">
    <citation type="submission" date="2016-03" db="EMBL/GenBank/DDBJ databases">
        <authorList>
            <person name="Ploux O."/>
        </authorList>
    </citation>
    <scope>NUCLEOTIDE SEQUENCE [LARGE SCALE GENOMIC DNA]</scope>
    <source>
        <strain evidence="4 5">UAMH 11012</strain>
    </source>
</reference>
<dbReference type="Proteomes" id="UP000184330">
    <property type="component" value="Unassembled WGS sequence"/>
</dbReference>
<evidence type="ECO:0000256" key="1">
    <source>
        <dbReference type="ARBA" id="ARBA00008361"/>
    </source>
</evidence>
<proteinExistence type="inferred from homology"/>
<keyword evidence="2" id="KW-1133">Transmembrane helix</keyword>
<feature type="domain" description="Methyltransferase type 11" evidence="3">
    <location>
        <begin position="54"/>
        <end position="152"/>
    </location>
</feature>
<sequence length="227" mass="25442">MAQDSAPGAAIYSSLVLLIYDFWVLFISNLYAWRCPTGTILVPFFNKNISKKHLDVGVGTGYYLAHAPLTASHSITLLDLNRNSLDAANRRIGGKAKTLLHDALEPLPIEEGERFDSVSLCYLLHCMPGPPERKVKLFANLRGVLSEKGVLFGTTVLGQGVEHNAFGRYLMSLYNKKGLFGNELDSRKVFEDALRENFEEVDCRIEGVVLLFEARRPRVEKTKRARL</sequence>
<gene>
    <name evidence="4" type="ORF">PAC_19077</name>
</gene>
<dbReference type="STRING" id="576137.A0A1L7XVY5"/>
<dbReference type="InterPro" id="IPR013216">
    <property type="entry name" value="Methyltransf_11"/>
</dbReference>
<dbReference type="SUPFAM" id="SSF53335">
    <property type="entry name" value="S-adenosyl-L-methionine-dependent methyltransferases"/>
    <property type="match status" value="1"/>
</dbReference>
<dbReference type="CDD" id="cd02440">
    <property type="entry name" value="AdoMet_MTases"/>
    <property type="match status" value="1"/>
</dbReference>
<evidence type="ECO:0000256" key="2">
    <source>
        <dbReference type="SAM" id="Phobius"/>
    </source>
</evidence>
<keyword evidence="5" id="KW-1185">Reference proteome</keyword>
<dbReference type="EMBL" id="FJOG01000066">
    <property type="protein sequence ID" value="CZR69177.1"/>
    <property type="molecule type" value="Genomic_DNA"/>
</dbReference>
<evidence type="ECO:0000313" key="5">
    <source>
        <dbReference type="Proteomes" id="UP000184330"/>
    </source>
</evidence>
<organism evidence="4 5">
    <name type="scientific">Phialocephala subalpina</name>
    <dbReference type="NCBI Taxonomy" id="576137"/>
    <lineage>
        <taxon>Eukaryota</taxon>
        <taxon>Fungi</taxon>
        <taxon>Dikarya</taxon>
        <taxon>Ascomycota</taxon>
        <taxon>Pezizomycotina</taxon>
        <taxon>Leotiomycetes</taxon>
        <taxon>Helotiales</taxon>
        <taxon>Mollisiaceae</taxon>
        <taxon>Phialocephala</taxon>
        <taxon>Phialocephala fortinii species complex</taxon>
    </lineage>
</organism>
<dbReference type="InterPro" id="IPR029063">
    <property type="entry name" value="SAM-dependent_MTases_sf"/>
</dbReference>
<dbReference type="OrthoDB" id="10061782at2759"/>
<dbReference type="AlphaFoldDB" id="A0A1L7XVY5"/>
<dbReference type="Pfam" id="PF08241">
    <property type="entry name" value="Methyltransf_11"/>
    <property type="match status" value="1"/>
</dbReference>
<protein>
    <recommendedName>
        <fullName evidence="3">Methyltransferase type 11 domain-containing protein</fullName>
    </recommendedName>
</protein>
<feature type="transmembrane region" description="Helical" evidence="2">
    <location>
        <begin position="12"/>
        <end position="33"/>
    </location>
</feature>
<dbReference type="Gene3D" id="3.40.50.150">
    <property type="entry name" value="Vaccinia Virus protein VP39"/>
    <property type="match status" value="1"/>
</dbReference>